<proteinExistence type="predicted"/>
<comment type="caution">
    <text evidence="8">The sequence shown here is derived from an EMBL/GenBank/DDBJ whole genome shotgun (WGS) entry which is preliminary data.</text>
</comment>
<dbReference type="CDD" id="cd06261">
    <property type="entry name" value="TM_PBP2"/>
    <property type="match status" value="1"/>
</dbReference>
<gene>
    <name evidence="8" type="ORF">DFR59_11448</name>
</gene>
<keyword evidence="5 6" id="KW-0472">Membrane</keyword>
<feature type="domain" description="ABC transmembrane type-1" evidence="7">
    <location>
        <begin position="94"/>
        <end position="294"/>
    </location>
</feature>
<reference evidence="8 9" key="1">
    <citation type="submission" date="2018-07" db="EMBL/GenBank/DDBJ databases">
        <title>Genomic Encyclopedia of Type Strains, Phase IV (KMG-IV): sequencing the most valuable type-strain genomes for metagenomic binning, comparative biology and taxonomic classification.</title>
        <authorList>
            <person name="Goeker M."/>
        </authorList>
    </citation>
    <scope>NUCLEOTIDE SEQUENCE [LARGE SCALE GENOMIC DNA]</scope>
    <source>
        <strain evidence="8 9">DSM 25281</strain>
    </source>
</reference>
<comment type="subcellular location">
    <subcellularLocation>
        <location evidence="1">Membrane</location>
        <topology evidence="1">Multi-pass membrane protein</topology>
    </subcellularLocation>
</comment>
<keyword evidence="4 6" id="KW-1133">Transmembrane helix</keyword>
<dbReference type="EMBL" id="QQAY01000014">
    <property type="protein sequence ID" value="RDI39890.1"/>
    <property type="molecule type" value="Genomic_DNA"/>
</dbReference>
<evidence type="ECO:0000256" key="3">
    <source>
        <dbReference type="ARBA" id="ARBA00022692"/>
    </source>
</evidence>
<feature type="transmembrane region" description="Helical" evidence="6">
    <location>
        <begin position="262"/>
        <end position="285"/>
    </location>
</feature>
<dbReference type="InterPro" id="IPR035906">
    <property type="entry name" value="MetI-like_sf"/>
</dbReference>
<keyword evidence="2" id="KW-0813">Transport</keyword>
<evidence type="ECO:0000313" key="9">
    <source>
        <dbReference type="Proteomes" id="UP000255326"/>
    </source>
</evidence>
<evidence type="ECO:0000256" key="1">
    <source>
        <dbReference type="ARBA" id="ARBA00004141"/>
    </source>
</evidence>
<name>A0A370G9K5_9BACI</name>
<keyword evidence="3 6" id="KW-0812">Transmembrane</keyword>
<keyword evidence="9" id="KW-1185">Reference proteome</keyword>
<accession>A0A370G9K5</accession>
<evidence type="ECO:0000259" key="7">
    <source>
        <dbReference type="Pfam" id="PF00528"/>
    </source>
</evidence>
<dbReference type="GO" id="GO:0016020">
    <property type="term" value="C:membrane"/>
    <property type="evidence" value="ECO:0007669"/>
    <property type="project" value="UniProtKB-SubCell"/>
</dbReference>
<dbReference type="Proteomes" id="UP000255326">
    <property type="component" value="Unassembled WGS sequence"/>
</dbReference>
<feature type="transmembrane region" description="Helical" evidence="6">
    <location>
        <begin position="79"/>
        <end position="104"/>
    </location>
</feature>
<dbReference type="PANTHER" id="PTHR43839">
    <property type="entry name" value="OPPC IN A BINDING PROTEIN-DEPENDENT TRANSPORT SYSTEM"/>
    <property type="match status" value="1"/>
</dbReference>
<dbReference type="InterPro" id="IPR000515">
    <property type="entry name" value="MetI-like"/>
</dbReference>
<evidence type="ECO:0000256" key="2">
    <source>
        <dbReference type="ARBA" id="ARBA00022448"/>
    </source>
</evidence>
<evidence type="ECO:0000256" key="6">
    <source>
        <dbReference type="SAM" id="Phobius"/>
    </source>
</evidence>
<dbReference type="SUPFAM" id="SSF161098">
    <property type="entry name" value="MetI-like"/>
    <property type="match status" value="1"/>
</dbReference>
<sequence>MNRSLAAGCILLIMLIITAIAAPYLPFVDTSLKEHVMMKQEDGSFSLPPYEPSKQFPIGSDQKGVDLLSRLLLGTKETLLTVLGIAIMRYILAIPLGVGSFYFKPARYLLNIWNRLFSYMPPIFFLALLLGIPFIVFSEDRTLWFMIVIALVDVGRVADIFYKTLVGISKKPYVESGVVSGCSNWKMLRTYYWPPLQPHVLIQFFSDIGRILFLIAQLGVVRIYISLKFVSQLGGGYDAVNTSNAWPTFFINILEHIWSHAWIPFTGVIAIAVTIFTFSLISSGLQQFFDRKFKRYQGMDL</sequence>
<dbReference type="PANTHER" id="PTHR43839:SF3">
    <property type="entry name" value="OLIGOPEPTIDE ABC TRANSPORTER, PERMEASE PROTEIN"/>
    <property type="match status" value="1"/>
</dbReference>
<dbReference type="Gene3D" id="1.10.3720.10">
    <property type="entry name" value="MetI-like"/>
    <property type="match status" value="1"/>
</dbReference>
<dbReference type="GO" id="GO:0055085">
    <property type="term" value="P:transmembrane transport"/>
    <property type="evidence" value="ECO:0007669"/>
    <property type="project" value="InterPro"/>
</dbReference>
<evidence type="ECO:0000256" key="4">
    <source>
        <dbReference type="ARBA" id="ARBA00022989"/>
    </source>
</evidence>
<evidence type="ECO:0000256" key="5">
    <source>
        <dbReference type="ARBA" id="ARBA00023136"/>
    </source>
</evidence>
<protein>
    <submittedName>
        <fullName evidence="8">Peptide/nickel transport system permease protein</fullName>
    </submittedName>
</protein>
<evidence type="ECO:0000313" key="8">
    <source>
        <dbReference type="EMBL" id="RDI39890.1"/>
    </source>
</evidence>
<dbReference type="Pfam" id="PF00528">
    <property type="entry name" value="BPD_transp_1"/>
    <property type="match status" value="1"/>
</dbReference>
<dbReference type="AlphaFoldDB" id="A0A370G9K5"/>
<feature type="transmembrane region" description="Helical" evidence="6">
    <location>
        <begin position="116"/>
        <end position="137"/>
    </location>
</feature>
<organism evidence="8 9">
    <name type="scientific">Falsibacillus pallidus</name>
    <dbReference type="NCBI Taxonomy" id="493781"/>
    <lineage>
        <taxon>Bacteria</taxon>
        <taxon>Bacillati</taxon>
        <taxon>Bacillota</taxon>
        <taxon>Bacilli</taxon>
        <taxon>Bacillales</taxon>
        <taxon>Bacillaceae</taxon>
        <taxon>Falsibacillus</taxon>
    </lineage>
</organism>
<dbReference type="OrthoDB" id="2376472at2"/>
<dbReference type="RefSeq" id="WP_158538418.1">
    <property type="nucleotide sequence ID" value="NZ_QQAY01000014.1"/>
</dbReference>